<name>A0A7X0SPB5_9BACL</name>
<organism evidence="2 3">
    <name type="scientific">Cohnella zeiphila</name>
    <dbReference type="NCBI Taxonomy" id="2761120"/>
    <lineage>
        <taxon>Bacteria</taxon>
        <taxon>Bacillati</taxon>
        <taxon>Bacillota</taxon>
        <taxon>Bacilli</taxon>
        <taxon>Bacillales</taxon>
        <taxon>Paenibacillaceae</taxon>
        <taxon>Cohnella</taxon>
    </lineage>
</organism>
<keyword evidence="1" id="KW-1133">Transmembrane helix</keyword>
<gene>
    <name evidence="2" type="ORF">H7C18_21955</name>
</gene>
<comment type="caution">
    <text evidence="2">The sequence shown here is derived from an EMBL/GenBank/DDBJ whole genome shotgun (WGS) entry which is preliminary data.</text>
</comment>
<feature type="transmembrane region" description="Helical" evidence="1">
    <location>
        <begin position="155"/>
        <end position="177"/>
    </location>
</feature>
<evidence type="ECO:0000313" key="2">
    <source>
        <dbReference type="EMBL" id="MBB6733594.1"/>
    </source>
</evidence>
<feature type="transmembrane region" description="Helical" evidence="1">
    <location>
        <begin position="89"/>
        <end position="110"/>
    </location>
</feature>
<keyword evidence="3" id="KW-1185">Reference proteome</keyword>
<dbReference type="RefSeq" id="WP_185131255.1">
    <property type="nucleotide sequence ID" value="NZ_JACJVO010000028.1"/>
</dbReference>
<evidence type="ECO:0000313" key="3">
    <source>
        <dbReference type="Proteomes" id="UP000564644"/>
    </source>
</evidence>
<feature type="transmembrane region" description="Helical" evidence="1">
    <location>
        <begin position="20"/>
        <end position="40"/>
    </location>
</feature>
<accession>A0A7X0SPB5</accession>
<feature type="transmembrane region" description="Helical" evidence="1">
    <location>
        <begin position="130"/>
        <end position="149"/>
    </location>
</feature>
<dbReference type="Proteomes" id="UP000564644">
    <property type="component" value="Unassembled WGS sequence"/>
</dbReference>
<keyword evidence="1" id="KW-0472">Membrane</keyword>
<feature type="transmembrane region" description="Helical" evidence="1">
    <location>
        <begin position="52"/>
        <end position="69"/>
    </location>
</feature>
<proteinExistence type="predicted"/>
<keyword evidence="1" id="KW-0812">Transmembrane</keyword>
<protein>
    <submittedName>
        <fullName evidence="2">Uncharacterized protein</fullName>
    </submittedName>
</protein>
<sequence length="190" mass="20681">MRAAYSRLAWGLALELIDIRIQHFDILPDVLGYLLIMIGLSGIQPQSKLFRVAWGTAGVQLLISIPQLIGRLPSSLSLFPGESSGVNDMIVSNVGTLLDLVMMYGICIGIREKALSAEVCGDLAHMALRVWQAVFGFGAAMLILLPFALNAGLVTGMLFLFFGLGDFIASLWVIALVRKTDRMFAVPDRL</sequence>
<dbReference type="EMBL" id="JACJVO010000028">
    <property type="protein sequence ID" value="MBB6733594.1"/>
    <property type="molecule type" value="Genomic_DNA"/>
</dbReference>
<evidence type="ECO:0000256" key="1">
    <source>
        <dbReference type="SAM" id="Phobius"/>
    </source>
</evidence>
<reference evidence="2 3" key="1">
    <citation type="submission" date="2020-08" db="EMBL/GenBank/DDBJ databases">
        <title>Cohnella phylogeny.</title>
        <authorList>
            <person name="Dunlap C."/>
        </authorList>
    </citation>
    <scope>NUCLEOTIDE SEQUENCE [LARGE SCALE GENOMIC DNA]</scope>
    <source>
        <strain evidence="2 3">CBP 2801</strain>
    </source>
</reference>
<dbReference type="AlphaFoldDB" id="A0A7X0SPB5"/>